<evidence type="ECO:0000313" key="4">
    <source>
        <dbReference type="Proteomes" id="UP000602284"/>
    </source>
</evidence>
<accession>A0ABS1J4W9</accession>
<dbReference type="RefSeq" id="WP_201630549.1">
    <property type="nucleotide sequence ID" value="NZ_JAEQNB010000001.1"/>
</dbReference>
<gene>
    <name evidence="3" type="ORF">JJB07_01570</name>
</gene>
<organism evidence="3 4">
    <name type="scientific">Tumebacillus amylolyticus</name>
    <dbReference type="NCBI Taxonomy" id="2801339"/>
    <lineage>
        <taxon>Bacteria</taxon>
        <taxon>Bacillati</taxon>
        <taxon>Bacillota</taxon>
        <taxon>Bacilli</taxon>
        <taxon>Bacillales</taxon>
        <taxon>Alicyclobacillaceae</taxon>
        <taxon>Tumebacillus</taxon>
    </lineage>
</organism>
<protein>
    <submittedName>
        <fullName evidence="3">Uncharacterized protein</fullName>
    </submittedName>
</protein>
<feature type="transmembrane region" description="Helical" evidence="2">
    <location>
        <begin position="47"/>
        <end position="65"/>
    </location>
</feature>
<dbReference type="Proteomes" id="UP000602284">
    <property type="component" value="Unassembled WGS sequence"/>
</dbReference>
<keyword evidence="2" id="KW-0472">Membrane</keyword>
<dbReference type="EMBL" id="JAEQNB010000001">
    <property type="protein sequence ID" value="MBL0385322.1"/>
    <property type="molecule type" value="Genomic_DNA"/>
</dbReference>
<evidence type="ECO:0000256" key="1">
    <source>
        <dbReference type="SAM" id="MobiDB-lite"/>
    </source>
</evidence>
<evidence type="ECO:0000313" key="3">
    <source>
        <dbReference type="EMBL" id="MBL0385322.1"/>
    </source>
</evidence>
<name>A0ABS1J4W9_9BACL</name>
<sequence length="69" mass="7988">MGRSKRRKRDEREQRRRSEGEIGFDGVEVSLPSPFAPPPASAASDRFWRFAVAFLIIFVLLWLLAPDRE</sequence>
<feature type="compositionally biased region" description="Basic and acidic residues" evidence="1">
    <location>
        <begin position="10"/>
        <end position="20"/>
    </location>
</feature>
<proteinExistence type="predicted"/>
<keyword evidence="4" id="KW-1185">Reference proteome</keyword>
<reference evidence="3 4" key="1">
    <citation type="submission" date="2021-01" db="EMBL/GenBank/DDBJ databases">
        <title>Tumebacillus sp. strain ITR2 16S ribosomal RNA gene Genome sequencing and assembly.</title>
        <authorList>
            <person name="Kang M."/>
        </authorList>
    </citation>
    <scope>NUCLEOTIDE SEQUENCE [LARGE SCALE GENOMIC DNA]</scope>
    <source>
        <strain evidence="3 4">ITR2</strain>
    </source>
</reference>
<evidence type="ECO:0000256" key="2">
    <source>
        <dbReference type="SAM" id="Phobius"/>
    </source>
</evidence>
<keyword evidence="2" id="KW-0812">Transmembrane</keyword>
<feature type="region of interest" description="Disordered" evidence="1">
    <location>
        <begin position="1"/>
        <end position="25"/>
    </location>
</feature>
<keyword evidence="2" id="KW-1133">Transmembrane helix</keyword>
<comment type="caution">
    <text evidence="3">The sequence shown here is derived from an EMBL/GenBank/DDBJ whole genome shotgun (WGS) entry which is preliminary data.</text>
</comment>